<dbReference type="STRING" id="857342.A0A2T3BFN5"/>
<name>A0A2T3BFN5_AMORE</name>
<dbReference type="GeneID" id="36574290"/>
<protein>
    <recommendedName>
        <fullName evidence="3">Pentatricopeptide repeat domain-containing protein</fullName>
    </recommendedName>
</protein>
<accession>A0A2T3BFN5</accession>
<evidence type="ECO:0000313" key="2">
    <source>
        <dbReference type="Proteomes" id="UP000241818"/>
    </source>
</evidence>
<sequence length="830" mass="94783">MRPALQRLLARPSSLEILRYLVGNAQELRPAVTRTRRCSRSPFDNRQYSSAAVGPQEEAALVLGDGSPEIASPISKSSTPSRLVRKYKTGQANNQPRYSNLNYGPWNESLWTRDEIEFESNLDGEATSRPRLLDQPAHRMDVRLWACLFDYRQRLYGLSGVAMFWEAVKRGDFQVPVIGAYAQRFWEEFVNLGLQDSKVLKEVWRYADQRLEETQERWSKLYVKIIQHLLLNGRGQEAIDWHSRLIERHAPGPNGFAEMVRQVVFKRGDMEALKEIYKGNNHRNVYGKIVPFLCEQEDFKSALQWHFILLEKGDLPASSKKAEPLVHFLAIYNRRKAVQVTKSLVDAGVPFASRISSTLNDNTKISREMMNLIHGKTFHIPVKAYNDNLGARWLATQWVSLDVALNAIHALGVQEIGPLSLQAIALRERDAERITQRINQLKDLDISIGNSTFSRAVEKFARTQNQEFLDGLLKSDQHPDEFDDHNLQEQLLTSYARSRDWFQYRLTLAIRLVGSKHPEMDTQNIILRSHVNNGDTSAMLASLRKMQMDGIVVTANTVNHILHGILRPRQRGRRPITSTIKNADDLNMAISILKGIMESGSFVSATYWREIIKRLGMLGRLKELEDLCVFLASWYGPANTTSFLSPTVAKRVHRYRVPTQVKTSHPLHPLKILFPPALQQAIVEWGFMHSLKNPPRHTTEPAGLIRKADVSPPITFGISLLKRLHQYRVHININTVRKAIFNRLVTYYGPGRSNRLSNRQARKHNVLSLEEMAGQIDEALGRRTFASPYLRQVIESRGSSRLRKRLRKNAARSNAGYLKAPKQGVLNLSN</sequence>
<evidence type="ECO:0000313" key="1">
    <source>
        <dbReference type="EMBL" id="PSS28189.1"/>
    </source>
</evidence>
<organism evidence="1 2">
    <name type="scientific">Amorphotheca resinae ATCC 22711</name>
    <dbReference type="NCBI Taxonomy" id="857342"/>
    <lineage>
        <taxon>Eukaryota</taxon>
        <taxon>Fungi</taxon>
        <taxon>Dikarya</taxon>
        <taxon>Ascomycota</taxon>
        <taxon>Pezizomycotina</taxon>
        <taxon>Leotiomycetes</taxon>
        <taxon>Helotiales</taxon>
        <taxon>Amorphothecaceae</taxon>
        <taxon>Amorphotheca</taxon>
    </lineage>
</organism>
<keyword evidence="2" id="KW-1185">Reference proteome</keyword>
<reference evidence="1 2" key="1">
    <citation type="journal article" date="2018" name="New Phytol.">
        <title>Comparative genomics and transcriptomics depict ericoid mycorrhizal fungi as versatile saprotrophs and plant mutualists.</title>
        <authorList>
            <person name="Martino E."/>
            <person name="Morin E."/>
            <person name="Grelet G.A."/>
            <person name="Kuo A."/>
            <person name="Kohler A."/>
            <person name="Daghino S."/>
            <person name="Barry K.W."/>
            <person name="Cichocki N."/>
            <person name="Clum A."/>
            <person name="Dockter R.B."/>
            <person name="Hainaut M."/>
            <person name="Kuo R.C."/>
            <person name="LaButti K."/>
            <person name="Lindahl B.D."/>
            <person name="Lindquist E.A."/>
            <person name="Lipzen A."/>
            <person name="Khouja H.R."/>
            <person name="Magnuson J."/>
            <person name="Murat C."/>
            <person name="Ohm R.A."/>
            <person name="Singer S.W."/>
            <person name="Spatafora J.W."/>
            <person name="Wang M."/>
            <person name="Veneault-Fourrey C."/>
            <person name="Henrissat B."/>
            <person name="Grigoriev I.V."/>
            <person name="Martin F.M."/>
            <person name="Perotto S."/>
        </authorList>
    </citation>
    <scope>NUCLEOTIDE SEQUENCE [LARGE SCALE GENOMIC DNA]</scope>
    <source>
        <strain evidence="1 2">ATCC 22711</strain>
    </source>
</reference>
<dbReference type="AlphaFoldDB" id="A0A2T3BFN5"/>
<proteinExistence type="predicted"/>
<dbReference type="Proteomes" id="UP000241818">
    <property type="component" value="Unassembled WGS sequence"/>
</dbReference>
<dbReference type="RefSeq" id="XP_024725714.1">
    <property type="nucleotide sequence ID" value="XM_024866209.1"/>
</dbReference>
<gene>
    <name evidence="1" type="ORF">M430DRAFT_32655</name>
</gene>
<dbReference type="InParanoid" id="A0A2T3BFN5"/>
<dbReference type="EMBL" id="KZ679006">
    <property type="protein sequence ID" value="PSS28189.1"/>
    <property type="molecule type" value="Genomic_DNA"/>
</dbReference>
<dbReference type="OrthoDB" id="5366531at2759"/>
<evidence type="ECO:0008006" key="3">
    <source>
        <dbReference type="Google" id="ProtNLM"/>
    </source>
</evidence>